<evidence type="ECO:0000313" key="4">
    <source>
        <dbReference type="Proteomes" id="UP000265520"/>
    </source>
</evidence>
<reference evidence="3 4" key="1">
    <citation type="journal article" date="2018" name="Front. Plant Sci.">
        <title>Red Clover (Trifolium pratense) and Zigzag Clover (T. medium) - A Picture of Genomic Similarities and Differences.</title>
        <authorList>
            <person name="Dluhosova J."/>
            <person name="Istvanek J."/>
            <person name="Nedelnik J."/>
            <person name="Repkova J."/>
        </authorList>
    </citation>
    <scope>NUCLEOTIDE SEQUENCE [LARGE SCALE GENOMIC DNA]</scope>
    <source>
        <strain evidence="4">cv. 10/8</strain>
        <tissue evidence="3">Leaf</tissue>
    </source>
</reference>
<evidence type="ECO:0000313" key="3">
    <source>
        <dbReference type="EMBL" id="MCI14980.1"/>
    </source>
</evidence>
<keyword evidence="4" id="KW-1185">Reference proteome</keyword>
<feature type="non-terminal residue" evidence="3">
    <location>
        <position position="1"/>
    </location>
</feature>
<feature type="coiled-coil region" evidence="1">
    <location>
        <begin position="121"/>
        <end position="152"/>
    </location>
</feature>
<evidence type="ECO:0000256" key="1">
    <source>
        <dbReference type="SAM" id="Coils"/>
    </source>
</evidence>
<protein>
    <submittedName>
        <fullName evidence="3">Envelope-like protein</fullName>
    </submittedName>
</protein>
<evidence type="ECO:0000256" key="2">
    <source>
        <dbReference type="SAM" id="MobiDB-lite"/>
    </source>
</evidence>
<dbReference type="EMBL" id="LXQA010094549">
    <property type="protein sequence ID" value="MCI14980.1"/>
    <property type="molecule type" value="Genomic_DNA"/>
</dbReference>
<accession>A0A392PU52</accession>
<comment type="caution">
    <text evidence="3">The sequence shown here is derived from an EMBL/GenBank/DDBJ whole genome shotgun (WGS) entry which is preliminary data.</text>
</comment>
<organism evidence="3 4">
    <name type="scientific">Trifolium medium</name>
    <dbReference type="NCBI Taxonomy" id="97028"/>
    <lineage>
        <taxon>Eukaryota</taxon>
        <taxon>Viridiplantae</taxon>
        <taxon>Streptophyta</taxon>
        <taxon>Embryophyta</taxon>
        <taxon>Tracheophyta</taxon>
        <taxon>Spermatophyta</taxon>
        <taxon>Magnoliopsida</taxon>
        <taxon>eudicotyledons</taxon>
        <taxon>Gunneridae</taxon>
        <taxon>Pentapetalae</taxon>
        <taxon>rosids</taxon>
        <taxon>fabids</taxon>
        <taxon>Fabales</taxon>
        <taxon>Fabaceae</taxon>
        <taxon>Papilionoideae</taxon>
        <taxon>50 kb inversion clade</taxon>
        <taxon>NPAAA clade</taxon>
        <taxon>Hologalegina</taxon>
        <taxon>IRL clade</taxon>
        <taxon>Trifolieae</taxon>
        <taxon>Trifolium</taxon>
    </lineage>
</organism>
<proteinExistence type="predicted"/>
<sequence>ADVINQFLGRSTEVVPEMKATYDEICMTLTNNQVRKWPGKIPSVKLTAKYARLNKIVVINWVPTSHTSEHYSEQHPDICTAADVPCKREADLSLDYRLFEGSHAADIAGPSGKKSGDTLSKKQMIADLKETNKALEAKKLKIDRVIQALEAEVAEEGGMNGEGDITAAEHVQVEDSDESASI</sequence>
<dbReference type="Proteomes" id="UP000265520">
    <property type="component" value="Unassembled WGS sequence"/>
</dbReference>
<dbReference type="AlphaFoldDB" id="A0A392PU52"/>
<name>A0A392PU52_9FABA</name>
<keyword evidence="1" id="KW-0175">Coiled coil</keyword>
<feature type="region of interest" description="Disordered" evidence="2">
    <location>
        <begin position="154"/>
        <end position="182"/>
    </location>
</feature>